<proteinExistence type="predicted"/>
<evidence type="ECO:0000313" key="2">
    <source>
        <dbReference type="EMBL" id="MFC7316316.1"/>
    </source>
</evidence>
<dbReference type="PANTHER" id="PTHR12526">
    <property type="entry name" value="GLYCOSYLTRANSFERASE"/>
    <property type="match status" value="1"/>
</dbReference>
<dbReference type="Pfam" id="PF13692">
    <property type="entry name" value="Glyco_trans_1_4"/>
    <property type="match status" value="1"/>
</dbReference>
<dbReference type="Pfam" id="PF13439">
    <property type="entry name" value="Glyco_transf_4"/>
    <property type="match status" value="1"/>
</dbReference>
<dbReference type="AlphaFoldDB" id="A0ABD6A805"/>
<dbReference type="InterPro" id="IPR028098">
    <property type="entry name" value="Glyco_trans_4-like_N"/>
</dbReference>
<evidence type="ECO:0000313" key="3">
    <source>
        <dbReference type="Proteomes" id="UP001596547"/>
    </source>
</evidence>
<organism evidence="2 3">
    <name type="scientific">Halomarina halobia</name>
    <dbReference type="NCBI Taxonomy" id="3033386"/>
    <lineage>
        <taxon>Archaea</taxon>
        <taxon>Methanobacteriati</taxon>
        <taxon>Methanobacteriota</taxon>
        <taxon>Stenosarchaea group</taxon>
        <taxon>Halobacteria</taxon>
        <taxon>Halobacteriales</taxon>
        <taxon>Natronomonadaceae</taxon>
        <taxon>Halomarina</taxon>
    </lineage>
</organism>
<dbReference type="Gene3D" id="3.40.50.2000">
    <property type="entry name" value="Glycogen Phosphorylase B"/>
    <property type="match status" value="2"/>
</dbReference>
<dbReference type="Proteomes" id="UP001596547">
    <property type="component" value="Unassembled WGS sequence"/>
</dbReference>
<comment type="caution">
    <text evidence="2">The sequence shown here is derived from an EMBL/GenBank/DDBJ whole genome shotgun (WGS) entry which is preliminary data.</text>
</comment>
<keyword evidence="3" id="KW-1185">Reference proteome</keyword>
<dbReference type="SUPFAM" id="SSF53756">
    <property type="entry name" value="UDP-Glycosyltransferase/glycogen phosphorylase"/>
    <property type="match status" value="1"/>
</dbReference>
<accession>A0ABD6A805</accession>
<dbReference type="RefSeq" id="WP_276304425.1">
    <property type="nucleotide sequence ID" value="NZ_CP119992.1"/>
</dbReference>
<keyword evidence="2" id="KW-0808">Transferase</keyword>
<name>A0ABD6A805_9EURY</name>
<reference evidence="2 3" key="1">
    <citation type="journal article" date="2019" name="Int. J. Syst. Evol. Microbiol.">
        <title>The Global Catalogue of Microorganisms (GCM) 10K type strain sequencing project: providing services to taxonomists for standard genome sequencing and annotation.</title>
        <authorList>
            <consortium name="The Broad Institute Genomics Platform"/>
            <consortium name="The Broad Institute Genome Sequencing Center for Infectious Disease"/>
            <person name="Wu L."/>
            <person name="Ma J."/>
        </authorList>
    </citation>
    <scope>NUCLEOTIDE SEQUENCE [LARGE SCALE GENOMIC DNA]</scope>
    <source>
        <strain evidence="2 3">PSR21</strain>
    </source>
</reference>
<dbReference type="GeneID" id="79313966"/>
<dbReference type="EMBL" id="JBHTBF010000002">
    <property type="protein sequence ID" value="MFC7316316.1"/>
    <property type="molecule type" value="Genomic_DNA"/>
</dbReference>
<sequence length="365" mass="41612">MLGESSPEQQSVLMYPDYTSSNSYQRQLRDELVDNGYDVHLSQCDRPFPLLEAVYRQGRPDVFHVHWLHRYFVTERPVVTAILGVRLLVELLVLRVLGIEIVWTVHNLADHERRSPRIEMAVRHLTARLCDRVIVHCDNARDLVVEEYRLPDSVVERIEVVPHGNYIGSYRNEVDRATAREALDLDEDARVFLYFGLIRPYKNVRKLIRTFRAVEDEDARLLVVGSPWNDALRDEILDLAAIDERVRPVLTFVPDEDIQLYMNAADVAVFPFEEVLTSGTALLAMSFARPVIAPQRGCVAALLDEEGGFAYDPDEPNGLRDALLAALDADLDGMGAYNYEKVSQFDWGTIARKTARAYRRGAADR</sequence>
<protein>
    <submittedName>
        <fullName evidence="2">Glycosyltransferase</fullName>
        <ecNumber evidence="2">2.4.-.-</ecNumber>
    </submittedName>
</protein>
<dbReference type="EC" id="2.4.-.-" evidence="2"/>
<dbReference type="GO" id="GO:0016757">
    <property type="term" value="F:glycosyltransferase activity"/>
    <property type="evidence" value="ECO:0007669"/>
    <property type="project" value="UniProtKB-KW"/>
</dbReference>
<evidence type="ECO:0000259" key="1">
    <source>
        <dbReference type="Pfam" id="PF13439"/>
    </source>
</evidence>
<feature type="domain" description="Glycosyltransferase subfamily 4-like N-terminal" evidence="1">
    <location>
        <begin position="27"/>
        <end position="164"/>
    </location>
</feature>
<gene>
    <name evidence="2" type="ORF">ACFQPE_05830</name>
</gene>
<keyword evidence="2" id="KW-0328">Glycosyltransferase</keyword>